<evidence type="ECO:0000313" key="3">
    <source>
        <dbReference type="EMBL" id="KAL3811415.1"/>
    </source>
</evidence>
<evidence type="ECO:0000256" key="1">
    <source>
        <dbReference type="SAM" id="MobiDB-lite"/>
    </source>
</evidence>
<comment type="caution">
    <text evidence="3">The sequence shown here is derived from an EMBL/GenBank/DDBJ whole genome shotgun (WGS) entry which is preliminary data.</text>
</comment>
<protein>
    <submittedName>
        <fullName evidence="3">Uncharacterized protein</fullName>
    </submittedName>
</protein>
<feature type="region of interest" description="Disordered" evidence="1">
    <location>
        <begin position="283"/>
        <end position="333"/>
    </location>
</feature>
<feature type="compositionally biased region" description="Polar residues" evidence="1">
    <location>
        <begin position="312"/>
        <end position="333"/>
    </location>
</feature>
<sequence length="400" mass="40463">MRPHNIIAILSILSSVTVDAQSSATNATEIPDVSPCPVCPDGLTVSGSSVIQRPEAPDGMTCDGLIEIAGAGVTQDICDEMLLAEEYCCPPAAATPCDVCADGITVDSSTSVGQGSSKTCGDLLIDSGVVEEGSEVCALMKNAEPRCCPSSNTTSPTIAPIENVTLSPTVEFQSCPVCPDGITVANETSIGGNGKTCGSLLVDAMTEPSDSVGCQLMQEEQLACCPSKATDPCPVCPDGITVESSTAVGSAGKTCADLLIDRENTEESSDTCTGMFEVAGPVCCPEVPTTSPSSSSGGNVTESDVGDEDATVSPTASPTDDSTETNVVDTPSPSSAPFLVANITYGPTTVVDVAIEDTPSPTMAFLPEPAAPATSESTRRTVFAIAATAISAMCAVSFVV</sequence>
<reference evidence="3 4" key="1">
    <citation type="submission" date="2024-10" db="EMBL/GenBank/DDBJ databases">
        <title>Updated reference genomes for cyclostephanoid diatoms.</title>
        <authorList>
            <person name="Roberts W.R."/>
            <person name="Alverson A.J."/>
        </authorList>
    </citation>
    <scope>NUCLEOTIDE SEQUENCE [LARGE SCALE GENOMIC DNA]</scope>
    <source>
        <strain evidence="3 4">AJA228-03</strain>
    </source>
</reference>
<dbReference type="EMBL" id="JALLPB020000263">
    <property type="protein sequence ID" value="KAL3811415.1"/>
    <property type="molecule type" value="Genomic_DNA"/>
</dbReference>
<accession>A0ABD3REG4</accession>
<feature type="compositionally biased region" description="Low complexity" evidence="1">
    <location>
        <begin position="285"/>
        <end position="303"/>
    </location>
</feature>
<name>A0ABD3REG4_9STRA</name>
<evidence type="ECO:0000313" key="4">
    <source>
        <dbReference type="Proteomes" id="UP001530377"/>
    </source>
</evidence>
<dbReference type="Proteomes" id="UP001530377">
    <property type="component" value="Unassembled WGS sequence"/>
</dbReference>
<gene>
    <name evidence="3" type="ORF">ACHAXA_005316</name>
</gene>
<evidence type="ECO:0000256" key="2">
    <source>
        <dbReference type="SAM" id="SignalP"/>
    </source>
</evidence>
<feature type="chain" id="PRO_5044793851" evidence="2">
    <location>
        <begin position="21"/>
        <end position="400"/>
    </location>
</feature>
<proteinExistence type="predicted"/>
<feature type="signal peptide" evidence="2">
    <location>
        <begin position="1"/>
        <end position="20"/>
    </location>
</feature>
<organism evidence="3 4">
    <name type="scientific">Cyclostephanos tholiformis</name>
    <dbReference type="NCBI Taxonomy" id="382380"/>
    <lineage>
        <taxon>Eukaryota</taxon>
        <taxon>Sar</taxon>
        <taxon>Stramenopiles</taxon>
        <taxon>Ochrophyta</taxon>
        <taxon>Bacillariophyta</taxon>
        <taxon>Coscinodiscophyceae</taxon>
        <taxon>Thalassiosirophycidae</taxon>
        <taxon>Stephanodiscales</taxon>
        <taxon>Stephanodiscaceae</taxon>
        <taxon>Cyclostephanos</taxon>
    </lineage>
</organism>
<keyword evidence="4" id="KW-1185">Reference proteome</keyword>
<dbReference type="AlphaFoldDB" id="A0ABD3REG4"/>
<keyword evidence="2" id="KW-0732">Signal</keyword>